<keyword evidence="4 7" id="KW-0812">Transmembrane</keyword>
<comment type="subcellular location">
    <subcellularLocation>
        <location evidence="1">Cell membrane</location>
        <topology evidence="1">Multi-pass membrane protein</topology>
    </subcellularLocation>
</comment>
<evidence type="ECO:0000256" key="7">
    <source>
        <dbReference type="SAM" id="Phobius"/>
    </source>
</evidence>
<feature type="domain" description="EamA" evidence="8">
    <location>
        <begin position="17"/>
        <end position="149"/>
    </location>
</feature>
<reference evidence="9" key="1">
    <citation type="submission" date="2021-11" db="EMBL/GenBank/DDBJ databases">
        <title>Description of a new species Pelosinus isolated from the bottom sediments of Lake Baikal.</title>
        <authorList>
            <person name="Zakharyuk A."/>
        </authorList>
    </citation>
    <scope>NUCLEOTIDE SEQUENCE</scope>
    <source>
        <strain evidence="9">Bkl1</strain>
    </source>
</reference>
<feature type="transmembrane region" description="Helical" evidence="7">
    <location>
        <begin position="79"/>
        <end position="97"/>
    </location>
</feature>
<keyword evidence="10" id="KW-1185">Reference proteome</keyword>
<dbReference type="Pfam" id="PF00892">
    <property type="entry name" value="EamA"/>
    <property type="match status" value="1"/>
</dbReference>
<keyword evidence="5 7" id="KW-1133">Transmembrane helix</keyword>
<evidence type="ECO:0000313" key="10">
    <source>
        <dbReference type="Proteomes" id="UP001165492"/>
    </source>
</evidence>
<accession>A0ABS8HQD1</accession>
<dbReference type="PANTHER" id="PTHR42920:SF5">
    <property type="entry name" value="EAMA DOMAIN-CONTAINING PROTEIN"/>
    <property type="match status" value="1"/>
</dbReference>
<keyword evidence="3" id="KW-1003">Cell membrane</keyword>
<dbReference type="InterPro" id="IPR037185">
    <property type="entry name" value="EmrE-like"/>
</dbReference>
<keyword evidence="6 7" id="KW-0472">Membrane</keyword>
<feature type="transmembrane region" description="Helical" evidence="7">
    <location>
        <begin position="47"/>
        <end position="67"/>
    </location>
</feature>
<sequence length="164" mass="18033">MVGLALLALNAELRLNFGDIYTLLCAIALSFHIVLIGYYVSNIDPVALATFQIGIVAALGVICGLVFEVMPTSFEHDMYVAMAITSIPGTALGFLIQNTMQRYVTTTRTAIIFLLEPVFAWIGAYFMLGEILTQKQMVGCMLIIAGILISELRVFEKKKVFKEA</sequence>
<evidence type="ECO:0000256" key="3">
    <source>
        <dbReference type="ARBA" id="ARBA00022475"/>
    </source>
</evidence>
<name>A0ABS8HQD1_9FIRM</name>
<feature type="transmembrane region" description="Helical" evidence="7">
    <location>
        <begin position="20"/>
        <end position="40"/>
    </location>
</feature>
<evidence type="ECO:0000313" key="9">
    <source>
        <dbReference type="EMBL" id="MCC5465396.1"/>
    </source>
</evidence>
<comment type="caution">
    <text evidence="9">The sequence shown here is derived from an EMBL/GenBank/DDBJ whole genome shotgun (WGS) entry which is preliminary data.</text>
</comment>
<evidence type="ECO:0000256" key="5">
    <source>
        <dbReference type="ARBA" id="ARBA00022989"/>
    </source>
</evidence>
<dbReference type="SUPFAM" id="SSF103481">
    <property type="entry name" value="Multidrug resistance efflux transporter EmrE"/>
    <property type="match status" value="1"/>
</dbReference>
<feature type="transmembrane region" description="Helical" evidence="7">
    <location>
        <begin position="109"/>
        <end position="128"/>
    </location>
</feature>
<evidence type="ECO:0000256" key="2">
    <source>
        <dbReference type="ARBA" id="ARBA00007362"/>
    </source>
</evidence>
<evidence type="ECO:0000259" key="8">
    <source>
        <dbReference type="Pfam" id="PF00892"/>
    </source>
</evidence>
<evidence type="ECO:0000256" key="4">
    <source>
        <dbReference type="ARBA" id="ARBA00022692"/>
    </source>
</evidence>
<protein>
    <submittedName>
        <fullName evidence="9">DMT family transporter</fullName>
    </submittedName>
</protein>
<evidence type="ECO:0000256" key="6">
    <source>
        <dbReference type="ARBA" id="ARBA00023136"/>
    </source>
</evidence>
<feature type="transmembrane region" description="Helical" evidence="7">
    <location>
        <begin position="134"/>
        <end position="155"/>
    </location>
</feature>
<comment type="similarity">
    <text evidence="2">Belongs to the EamA transporter family.</text>
</comment>
<gene>
    <name evidence="9" type="ORF">LMF89_08480</name>
</gene>
<dbReference type="InterPro" id="IPR000620">
    <property type="entry name" value="EamA_dom"/>
</dbReference>
<proteinExistence type="inferred from homology"/>
<organism evidence="9 10">
    <name type="scientific">Pelosinus baikalensis</name>
    <dbReference type="NCBI Taxonomy" id="2892015"/>
    <lineage>
        <taxon>Bacteria</taxon>
        <taxon>Bacillati</taxon>
        <taxon>Bacillota</taxon>
        <taxon>Negativicutes</taxon>
        <taxon>Selenomonadales</taxon>
        <taxon>Sporomusaceae</taxon>
        <taxon>Pelosinus</taxon>
    </lineage>
</organism>
<evidence type="ECO:0000256" key="1">
    <source>
        <dbReference type="ARBA" id="ARBA00004651"/>
    </source>
</evidence>
<dbReference type="EMBL" id="JAJHJB010000009">
    <property type="protein sequence ID" value="MCC5465396.1"/>
    <property type="molecule type" value="Genomic_DNA"/>
</dbReference>
<dbReference type="InterPro" id="IPR051258">
    <property type="entry name" value="Diverse_Substrate_Transporter"/>
</dbReference>
<dbReference type="PANTHER" id="PTHR42920">
    <property type="entry name" value="OS03G0707200 PROTEIN-RELATED"/>
    <property type="match status" value="1"/>
</dbReference>
<dbReference type="Proteomes" id="UP001165492">
    <property type="component" value="Unassembled WGS sequence"/>
</dbReference>